<evidence type="ECO:0000313" key="1">
    <source>
        <dbReference type="EMBL" id="PNR42775.1"/>
    </source>
</evidence>
<organism evidence="1">
    <name type="scientific">Physcomitrium patens</name>
    <name type="common">Spreading-leaved earth moss</name>
    <name type="synonym">Physcomitrella patens</name>
    <dbReference type="NCBI Taxonomy" id="3218"/>
    <lineage>
        <taxon>Eukaryota</taxon>
        <taxon>Viridiplantae</taxon>
        <taxon>Streptophyta</taxon>
        <taxon>Embryophyta</taxon>
        <taxon>Bryophyta</taxon>
        <taxon>Bryophytina</taxon>
        <taxon>Bryopsida</taxon>
        <taxon>Funariidae</taxon>
        <taxon>Funariales</taxon>
        <taxon>Funariaceae</taxon>
        <taxon>Physcomitrium</taxon>
    </lineage>
</organism>
<protein>
    <submittedName>
        <fullName evidence="1 2">Uncharacterized protein</fullName>
    </submittedName>
</protein>
<reference evidence="1 3" key="1">
    <citation type="journal article" date="2008" name="Science">
        <title>The Physcomitrella genome reveals evolutionary insights into the conquest of land by plants.</title>
        <authorList>
            <person name="Rensing S."/>
            <person name="Lang D."/>
            <person name="Zimmer A."/>
            <person name="Terry A."/>
            <person name="Salamov A."/>
            <person name="Shapiro H."/>
            <person name="Nishiyama T."/>
            <person name="Perroud P.-F."/>
            <person name="Lindquist E."/>
            <person name="Kamisugi Y."/>
            <person name="Tanahashi T."/>
            <person name="Sakakibara K."/>
            <person name="Fujita T."/>
            <person name="Oishi K."/>
            <person name="Shin-I T."/>
            <person name="Kuroki Y."/>
            <person name="Toyoda A."/>
            <person name="Suzuki Y."/>
            <person name="Hashimoto A."/>
            <person name="Yamaguchi K."/>
            <person name="Sugano A."/>
            <person name="Kohara Y."/>
            <person name="Fujiyama A."/>
            <person name="Anterola A."/>
            <person name="Aoki S."/>
            <person name="Ashton N."/>
            <person name="Barbazuk W.B."/>
            <person name="Barker E."/>
            <person name="Bennetzen J."/>
            <person name="Bezanilla M."/>
            <person name="Blankenship R."/>
            <person name="Cho S.H."/>
            <person name="Dutcher S."/>
            <person name="Estelle M."/>
            <person name="Fawcett J.A."/>
            <person name="Gundlach H."/>
            <person name="Hanada K."/>
            <person name="Heyl A."/>
            <person name="Hicks K.A."/>
            <person name="Hugh J."/>
            <person name="Lohr M."/>
            <person name="Mayer K."/>
            <person name="Melkozernov A."/>
            <person name="Murata T."/>
            <person name="Nelson D."/>
            <person name="Pils B."/>
            <person name="Prigge M."/>
            <person name="Reiss B."/>
            <person name="Renner T."/>
            <person name="Rombauts S."/>
            <person name="Rushton P."/>
            <person name="Sanderfoot A."/>
            <person name="Schween G."/>
            <person name="Shiu S.-H."/>
            <person name="Stueber K."/>
            <person name="Theodoulou F.L."/>
            <person name="Tu H."/>
            <person name="Van de Peer Y."/>
            <person name="Verrier P.J."/>
            <person name="Waters E."/>
            <person name="Wood A."/>
            <person name="Yang L."/>
            <person name="Cove D."/>
            <person name="Cuming A."/>
            <person name="Hasebe M."/>
            <person name="Lucas S."/>
            <person name="Mishler D.B."/>
            <person name="Reski R."/>
            <person name="Grigoriev I."/>
            <person name="Quatrano R.S."/>
            <person name="Boore J.L."/>
        </authorList>
    </citation>
    <scope>NUCLEOTIDE SEQUENCE [LARGE SCALE GENOMIC DNA]</scope>
    <source>
        <strain evidence="2 3">cv. Gransden 2004</strain>
    </source>
</reference>
<dbReference type="Gramene" id="Pp3c13_20040V3.1">
    <property type="protein sequence ID" value="Pp3c13_20040V3.1"/>
    <property type="gene ID" value="Pp3c13_20040"/>
</dbReference>
<accession>A0A2K1JMJ4</accession>
<evidence type="ECO:0000313" key="3">
    <source>
        <dbReference type="Proteomes" id="UP000006727"/>
    </source>
</evidence>
<name>A0A2K1JMJ4_PHYPA</name>
<dbReference type="AlphaFoldDB" id="A0A2K1JMJ4"/>
<dbReference type="InParanoid" id="A0A2K1JMJ4"/>
<reference evidence="2" key="3">
    <citation type="submission" date="2020-12" db="UniProtKB">
        <authorList>
            <consortium name="EnsemblPlants"/>
        </authorList>
    </citation>
    <scope>IDENTIFICATION</scope>
</reference>
<gene>
    <name evidence="1" type="ORF">PHYPA_017605</name>
</gene>
<sequence length="253" mass="27759">MFKNIKGRGFLSSKSFCREVESPSVTATIGTTIHNSNCDGAAPASLAHAPDSELLAAVFPTVPEVSAAAVAGCCKVLVGRELSLIEAEARRGYRGSAPQINRWNFAQIQDTGFGSHSRSESVIFHNNHIDCSICRRRRERLWPAYRNAELRSGAVGTRANIRTPRASCVVSEPSPESPRVSSMNLDVDVPKSDFQVLQCEARHSMLHENLSPRMHSTTVQLHSEAKSAQRKKERGRGCIIPEREALLDALDLL</sequence>
<dbReference type="Proteomes" id="UP000006727">
    <property type="component" value="Chromosome 13"/>
</dbReference>
<dbReference type="EMBL" id="ABEU02000013">
    <property type="protein sequence ID" value="PNR42775.1"/>
    <property type="molecule type" value="Genomic_DNA"/>
</dbReference>
<evidence type="ECO:0000313" key="2">
    <source>
        <dbReference type="EnsemblPlants" id="Pp3c13_20040V3.1"/>
    </source>
</evidence>
<dbReference type="EnsemblPlants" id="Pp3c13_20040V3.1">
    <property type="protein sequence ID" value="Pp3c13_20040V3.1"/>
    <property type="gene ID" value="Pp3c13_20040"/>
</dbReference>
<reference evidence="1 3" key="2">
    <citation type="journal article" date="2018" name="Plant J.">
        <title>The Physcomitrella patens chromosome-scale assembly reveals moss genome structure and evolution.</title>
        <authorList>
            <person name="Lang D."/>
            <person name="Ullrich K.K."/>
            <person name="Murat F."/>
            <person name="Fuchs J."/>
            <person name="Jenkins J."/>
            <person name="Haas F.B."/>
            <person name="Piednoel M."/>
            <person name="Gundlach H."/>
            <person name="Van Bel M."/>
            <person name="Meyberg R."/>
            <person name="Vives C."/>
            <person name="Morata J."/>
            <person name="Symeonidi A."/>
            <person name="Hiss M."/>
            <person name="Muchero W."/>
            <person name="Kamisugi Y."/>
            <person name="Saleh O."/>
            <person name="Blanc G."/>
            <person name="Decker E.L."/>
            <person name="van Gessel N."/>
            <person name="Grimwood J."/>
            <person name="Hayes R.D."/>
            <person name="Graham S.W."/>
            <person name="Gunter L.E."/>
            <person name="McDaniel S.F."/>
            <person name="Hoernstein S.N.W."/>
            <person name="Larsson A."/>
            <person name="Li F.W."/>
            <person name="Perroud P.F."/>
            <person name="Phillips J."/>
            <person name="Ranjan P."/>
            <person name="Rokshar D.S."/>
            <person name="Rothfels C.J."/>
            <person name="Schneider L."/>
            <person name="Shu S."/>
            <person name="Stevenson D.W."/>
            <person name="Thummler F."/>
            <person name="Tillich M."/>
            <person name="Villarreal Aguilar J.C."/>
            <person name="Widiez T."/>
            <person name="Wong G.K."/>
            <person name="Wymore A."/>
            <person name="Zhang Y."/>
            <person name="Zimmer A.D."/>
            <person name="Quatrano R.S."/>
            <person name="Mayer K.F.X."/>
            <person name="Goodstein D."/>
            <person name="Casacuberta J.M."/>
            <person name="Vandepoele K."/>
            <person name="Reski R."/>
            <person name="Cuming A.C."/>
            <person name="Tuskan G.A."/>
            <person name="Maumus F."/>
            <person name="Salse J."/>
            <person name="Schmutz J."/>
            <person name="Rensing S.A."/>
        </authorList>
    </citation>
    <scope>NUCLEOTIDE SEQUENCE [LARGE SCALE GENOMIC DNA]</scope>
    <source>
        <strain evidence="2 3">cv. Gransden 2004</strain>
    </source>
</reference>
<proteinExistence type="predicted"/>
<keyword evidence="3" id="KW-1185">Reference proteome</keyword>